<dbReference type="InterPro" id="IPR032259">
    <property type="entry name" value="HIBYL-CoA-H"/>
</dbReference>
<dbReference type="SUPFAM" id="SSF52096">
    <property type="entry name" value="ClpP/crotonase"/>
    <property type="match status" value="1"/>
</dbReference>
<evidence type="ECO:0000256" key="3">
    <source>
        <dbReference type="ARBA" id="ARBA00022801"/>
    </source>
</evidence>
<evidence type="ECO:0000259" key="4">
    <source>
        <dbReference type="Pfam" id="PF16113"/>
    </source>
</evidence>
<evidence type="ECO:0000313" key="5">
    <source>
        <dbReference type="EMBL" id="SDW00235.1"/>
    </source>
</evidence>
<accession>A0A1H2PZB0</accession>
<dbReference type="Gene3D" id="3.90.226.10">
    <property type="entry name" value="2-enoyl-CoA Hydratase, Chain A, domain 1"/>
    <property type="match status" value="1"/>
</dbReference>
<dbReference type="GO" id="GO:0006574">
    <property type="term" value="P:L-valine catabolic process"/>
    <property type="evidence" value="ECO:0007669"/>
    <property type="project" value="TreeGrafter"/>
</dbReference>
<dbReference type="AlphaFoldDB" id="A0A1H2PZB0"/>
<gene>
    <name evidence="5" type="ORF">SAMN04487960_10150</name>
</gene>
<name>A0A1H2PZB0_9GAMM</name>
<dbReference type="Pfam" id="PF16113">
    <property type="entry name" value="ECH_2"/>
    <property type="match status" value="1"/>
</dbReference>
<proteinExistence type="predicted"/>
<keyword evidence="3" id="KW-0378">Hydrolase</keyword>
<dbReference type="STRING" id="488533.SAMN04487960_10150"/>
<protein>
    <recommendedName>
        <fullName evidence="2">3-hydroxyisobutyryl-CoA hydrolase</fullName>
        <ecNumber evidence="2">3.1.2.4</ecNumber>
    </recommendedName>
</protein>
<evidence type="ECO:0000313" key="6">
    <source>
        <dbReference type="Proteomes" id="UP000199675"/>
    </source>
</evidence>
<organism evidence="5 6">
    <name type="scientific">Marinobacter mobilis</name>
    <dbReference type="NCBI Taxonomy" id="488533"/>
    <lineage>
        <taxon>Bacteria</taxon>
        <taxon>Pseudomonadati</taxon>
        <taxon>Pseudomonadota</taxon>
        <taxon>Gammaproteobacteria</taxon>
        <taxon>Pseudomonadales</taxon>
        <taxon>Marinobacteraceae</taxon>
        <taxon>Marinobacter</taxon>
    </lineage>
</organism>
<evidence type="ECO:0000256" key="2">
    <source>
        <dbReference type="ARBA" id="ARBA00011915"/>
    </source>
</evidence>
<dbReference type="RefSeq" id="WP_091810942.1">
    <property type="nucleotide sequence ID" value="NZ_FNNE01000001.1"/>
</dbReference>
<keyword evidence="6" id="KW-1185">Reference proteome</keyword>
<reference evidence="5 6" key="1">
    <citation type="submission" date="2016-10" db="EMBL/GenBank/DDBJ databases">
        <authorList>
            <person name="de Groot N.N."/>
        </authorList>
    </citation>
    <scope>NUCLEOTIDE SEQUENCE [LARGE SCALE GENOMIC DNA]</scope>
    <source>
        <strain evidence="5 6">CGMCC 1.7059</strain>
    </source>
</reference>
<sequence>MPILVNELACQQGVIGHITLDSPATLNALSEDMITDMQAALDQWRDDDRICLVVLDANGDRAFCAGGDIVALYQSMTGSGDATAAPRFFAREYQLIHHLHCYPKPVVGLAQRVVMGGGMGLLSACRYRLVTPDLMMAMPEITIGLYPDVGASWFLNRLPAGLGLFLGLTGARLNASDALRVGLADMAVHTDGRAPLLTQLQSQSWTGSVAADDNRLYRLLNQLDAPSPEQLPASQLADYEQTIAQLCRKGTLPEVVGRLLSHPDGDDWWRSCIQNLRCGCPVTAWLVSEQLKRAQQMSLKDIVEMELAMAQECVRRPDLREGIRARLIDRDQKPVWSYPRVEDVPAEVIAAHFVPGWADDNPPMTLD</sequence>
<dbReference type="NCBIfam" id="NF004127">
    <property type="entry name" value="PRK05617.1"/>
    <property type="match status" value="1"/>
</dbReference>
<dbReference type="PANTHER" id="PTHR43176">
    <property type="entry name" value="3-HYDROXYISOBUTYRYL-COA HYDROLASE-RELATED"/>
    <property type="match status" value="1"/>
</dbReference>
<dbReference type="OrthoDB" id="9790967at2"/>
<dbReference type="EC" id="3.1.2.4" evidence="2"/>
<evidence type="ECO:0000256" key="1">
    <source>
        <dbReference type="ARBA" id="ARBA00001709"/>
    </source>
</evidence>
<feature type="domain" description="Enoyl-CoA hydratase/isomerase" evidence="4">
    <location>
        <begin position="15"/>
        <end position="353"/>
    </location>
</feature>
<dbReference type="CDD" id="cd06558">
    <property type="entry name" value="crotonase-like"/>
    <property type="match status" value="1"/>
</dbReference>
<dbReference type="EMBL" id="FNNE01000001">
    <property type="protein sequence ID" value="SDW00235.1"/>
    <property type="molecule type" value="Genomic_DNA"/>
</dbReference>
<dbReference type="InterPro" id="IPR029045">
    <property type="entry name" value="ClpP/crotonase-like_dom_sf"/>
</dbReference>
<dbReference type="Proteomes" id="UP000199675">
    <property type="component" value="Unassembled WGS sequence"/>
</dbReference>
<dbReference type="InterPro" id="IPR045004">
    <property type="entry name" value="ECH_dom"/>
</dbReference>
<dbReference type="PANTHER" id="PTHR43176:SF3">
    <property type="entry name" value="3-HYDROXYISOBUTYRYL-COA HYDROLASE, MITOCHONDRIAL"/>
    <property type="match status" value="1"/>
</dbReference>
<dbReference type="GO" id="GO:0003860">
    <property type="term" value="F:3-hydroxyisobutyryl-CoA hydrolase activity"/>
    <property type="evidence" value="ECO:0007669"/>
    <property type="project" value="UniProtKB-EC"/>
</dbReference>
<comment type="catalytic activity">
    <reaction evidence="1">
        <text>3-hydroxy-2-methylpropanoyl-CoA + H2O = 3-hydroxy-2-methylpropanoate + CoA + H(+)</text>
        <dbReference type="Rhea" id="RHEA:20888"/>
        <dbReference type="ChEBI" id="CHEBI:11805"/>
        <dbReference type="ChEBI" id="CHEBI:15377"/>
        <dbReference type="ChEBI" id="CHEBI:15378"/>
        <dbReference type="ChEBI" id="CHEBI:57287"/>
        <dbReference type="ChEBI" id="CHEBI:57340"/>
        <dbReference type="EC" id="3.1.2.4"/>
    </reaction>
</comment>
<dbReference type="GO" id="GO:0005829">
    <property type="term" value="C:cytosol"/>
    <property type="evidence" value="ECO:0007669"/>
    <property type="project" value="TreeGrafter"/>
</dbReference>